<evidence type="ECO:0000259" key="8">
    <source>
        <dbReference type="SMART" id="SM00839"/>
    </source>
</evidence>
<comment type="similarity">
    <text evidence="1 3 7">Belongs to the Glu/Leu/Phe/Val dehydrogenases family.</text>
</comment>
<dbReference type="AlphaFoldDB" id="A0A932QY98"/>
<dbReference type="CDD" id="cd01076">
    <property type="entry name" value="NAD_bind_1_Glu_DH"/>
    <property type="match status" value="1"/>
</dbReference>
<dbReference type="PANTHER" id="PTHR11606:SF13">
    <property type="entry name" value="GLUTAMATE DEHYDROGENASE 1, MITOCHONDRIAL"/>
    <property type="match status" value="1"/>
</dbReference>
<evidence type="ECO:0000256" key="5">
    <source>
        <dbReference type="PIRSR" id="PIRSR000185-2"/>
    </source>
</evidence>
<dbReference type="Gene3D" id="3.40.50.720">
    <property type="entry name" value="NAD(P)-binding Rossmann-like Domain"/>
    <property type="match status" value="1"/>
</dbReference>
<feature type="domain" description="Glutamate/phenylalanine/leucine/valine/L-tryptophan dehydrogenase C-terminal" evidence="8">
    <location>
        <begin position="181"/>
        <end position="419"/>
    </location>
</feature>
<proteinExistence type="inferred from homology"/>
<dbReference type="InterPro" id="IPR036291">
    <property type="entry name" value="NAD(P)-bd_dom_sf"/>
</dbReference>
<dbReference type="GO" id="GO:0006538">
    <property type="term" value="P:L-glutamate catabolic process"/>
    <property type="evidence" value="ECO:0007669"/>
    <property type="project" value="TreeGrafter"/>
</dbReference>
<dbReference type="InterPro" id="IPR014362">
    <property type="entry name" value="Glu_DH"/>
</dbReference>
<feature type="binding site" evidence="5">
    <location>
        <position position="221"/>
    </location>
    <ligand>
        <name>NAD(+)</name>
        <dbReference type="ChEBI" id="CHEBI:57540"/>
    </ligand>
</feature>
<evidence type="ECO:0000256" key="6">
    <source>
        <dbReference type="PIRSR" id="PIRSR000185-3"/>
    </source>
</evidence>
<sequence length="419" mass="46134">MITTFFENTQRLVDEAARIAAIRADILARLQKPDHVWEFEIPVAMDDGSEKKFLAWRVQHNNALGPYKGGIRFHPDSNLDEVKALASLMTWKTSLMGLPYGGAKGAVAVNPRALSLRELEELSRGYVRQIAAYIGPDKDIPAPDVGTNAQTMEWMTDEYSKIMGSPMPAAFTGKPVEKGGSKGREEATGFGGYVVLREYLKQKPFASALHEITVAIQGFGNVGQHIAMFLFRHRLKIIAVSDSKGGLCEPDGIDIARLIDVKEKTGIIDRAKCYALSPHEMTCRDCTNANLLTLQADILIPAALENQITQENAPDIKAKVILEMANGPVTPEADAILISKGVDIIPDILANGGGVVGSYFEWVQSRENNYWEKDRVLAAIEEKMIAAFRAVAETKETHHVSWRDAAYARALDRVARGMK</sequence>
<dbReference type="InterPro" id="IPR046346">
    <property type="entry name" value="Aminoacid_DH-like_N_sf"/>
</dbReference>
<dbReference type="InterPro" id="IPR006097">
    <property type="entry name" value="Glu/Leu/Phe/Val/Trp_DH_dimer"/>
</dbReference>
<dbReference type="Proteomes" id="UP000753196">
    <property type="component" value="Unassembled WGS sequence"/>
</dbReference>
<feature type="site" description="Important for catalysis" evidence="6">
    <location>
        <position position="144"/>
    </location>
</feature>
<dbReference type="InterPro" id="IPR006096">
    <property type="entry name" value="Glu/Leu/Phe/Val/Trp_DH_C"/>
</dbReference>
<keyword evidence="5" id="KW-0547">Nucleotide-binding</keyword>
<keyword evidence="5" id="KW-0520">NAD</keyword>
<evidence type="ECO:0000313" key="9">
    <source>
        <dbReference type="EMBL" id="MBI3631055.1"/>
    </source>
</evidence>
<evidence type="ECO:0000256" key="1">
    <source>
        <dbReference type="ARBA" id="ARBA00006382"/>
    </source>
</evidence>
<evidence type="ECO:0000313" key="10">
    <source>
        <dbReference type="Proteomes" id="UP000753196"/>
    </source>
</evidence>
<dbReference type="PIRSF" id="PIRSF000185">
    <property type="entry name" value="Glu_DH"/>
    <property type="match status" value="1"/>
</dbReference>
<dbReference type="PRINTS" id="PR00082">
    <property type="entry name" value="GLFDHDRGNASE"/>
</dbReference>
<evidence type="ECO:0000256" key="7">
    <source>
        <dbReference type="RuleBase" id="RU004417"/>
    </source>
</evidence>
<accession>A0A932QY98</accession>
<name>A0A932QY98_9BACT</name>
<dbReference type="Gene3D" id="3.40.50.10860">
    <property type="entry name" value="Leucine Dehydrogenase, chain A, domain 1"/>
    <property type="match status" value="1"/>
</dbReference>
<feature type="binding site" evidence="5">
    <location>
        <position position="68"/>
    </location>
    <ligand>
        <name>substrate</name>
    </ligand>
</feature>
<comment type="caution">
    <text evidence="9">The sequence shown here is derived from an EMBL/GenBank/DDBJ whole genome shotgun (WGS) entry which is preliminary data.</text>
</comment>
<dbReference type="SMART" id="SM00839">
    <property type="entry name" value="ELFV_dehydrog"/>
    <property type="match status" value="1"/>
</dbReference>
<dbReference type="GO" id="GO:0004352">
    <property type="term" value="F:glutamate dehydrogenase (NAD+) activity"/>
    <property type="evidence" value="ECO:0007669"/>
    <property type="project" value="TreeGrafter"/>
</dbReference>
<organism evidence="9 10">
    <name type="scientific">Candidatus Sungiibacteriota bacterium</name>
    <dbReference type="NCBI Taxonomy" id="2750080"/>
    <lineage>
        <taxon>Bacteria</taxon>
        <taxon>Candidatus Sungiibacteriota</taxon>
    </lineage>
</organism>
<dbReference type="SUPFAM" id="SSF51735">
    <property type="entry name" value="NAD(P)-binding Rossmann-fold domains"/>
    <property type="match status" value="1"/>
</dbReference>
<dbReference type="PANTHER" id="PTHR11606">
    <property type="entry name" value="GLUTAMATE DEHYDROGENASE"/>
    <property type="match status" value="1"/>
</dbReference>
<dbReference type="GO" id="GO:0000166">
    <property type="term" value="F:nucleotide binding"/>
    <property type="evidence" value="ECO:0007669"/>
    <property type="project" value="UniProtKB-KW"/>
</dbReference>
<evidence type="ECO:0000256" key="2">
    <source>
        <dbReference type="ARBA" id="ARBA00023002"/>
    </source>
</evidence>
<feature type="binding site" evidence="5">
    <location>
        <position position="358"/>
    </location>
    <ligand>
        <name>substrate</name>
    </ligand>
</feature>
<dbReference type="SUPFAM" id="SSF53223">
    <property type="entry name" value="Aminoacid dehydrogenase-like, N-terminal domain"/>
    <property type="match status" value="1"/>
</dbReference>
<keyword evidence="2 3" id="KW-0560">Oxidoreductase</keyword>
<feature type="active site" description="Proton donor" evidence="4">
    <location>
        <position position="104"/>
    </location>
</feature>
<gene>
    <name evidence="9" type="ORF">HY221_01845</name>
</gene>
<reference evidence="9" key="1">
    <citation type="submission" date="2020-07" db="EMBL/GenBank/DDBJ databases">
        <title>Huge and variable diversity of episymbiotic CPR bacteria and DPANN archaea in groundwater ecosystems.</title>
        <authorList>
            <person name="He C.Y."/>
            <person name="Keren R."/>
            <person name="Whittaker M."/>
            <person name="Farag I.F."/>
            <person name="Doudna J."/>
            <person name="Cate J.H.D."/>
            <person name="Banfield J.F."/>
        </authorList>
    </citation>
    <scope>NUCLEOTIDE SEQUENCE</scope>
    <source>
        <strain evidence="9">NC_groundwater_973_Pr1_S-0.2um_54_13</strain>
    </source>
</reference>
<feature type="binding site" evidence="5">
    <location>
        <position position="188"/>
    </location>
    <ligand>
        <name>NAD(+)</name>
        <dbReference type="ChEBI" id="CHEBI:57540"/>
    </ligand>
</feature>
<evidence type="ECO:0000256" key="4">
    <source>
        <dbReference type="PIRSR" id="PIRSR000185-1"/>
    </source>
</evidence>
<dbReference type="Pfam" id="PF00208">
    <property type="entry name" value="ELFV_dehydrog"/>
    <property type="match status" value="1"/>
</dbReference>
<feature type="binding site" evidence="5">
    <location>
        <position position="92"/>
    </location>
    <ligand>
        <name>substrate</name>
    </ligand>
</feature>
<evidence type="ECO:0000256" key="3">
    <source>
        <dbReference type="PIRNR" id="PIRNR000185"/>
    </source>
</evidence>
<protein>
    <recommendedName>
        <fullName evidence="3">Glutamate dehydrogenase</fullName>
    </recommendedName>
</protein>
<dbReference type="Pfam" id="PF02812">
    <property type="entry name" value="ELFV_dehydrog_N"/>
    <property type="match status" value="1"/>
</dbReference>
<dbReference type="EMBL" id="JACQCR010000042">
    <property type="protein sequence ID" value="MBI3631055.1"/>
    <property type="molecule type" value="Genomic_DNA"/>
</dbReference>
<dbReference type="InterPro" id="IPR006095">
    <property type="entry name" value="Glu/Leu/Phe/Val/Trp_DH"/>
</dbReference>
<dbReference type="InterPro" id="IPR033922">
    <property type="entry name" value="NAD_bind_Glu_DH"/>
</dbReference>